<organism evidence="12 13">
    <name type="scientific">Oxobacter pfennigii</name>
    <dbReference type="NCBI Taxonomy" id="36849"/>
    <lineage>
        <taxon>Bacteria</taxon>
        <taxon>Bacillati</taxon>
        <taxon>Bacillota</taxon>
        <taxon>Clostridia</taxon>
        <taxon>Eubacteriales</taxon>
        <taxon>Clostridiaceae</taxon>
        <taxon>Oxobacter</taxon>
    </lineage>
</organism>
<keyword evidence="13" id="KW-1185">Reference proteome</keyword>
<comment type="catalytic activity">
    <reaction evidence="9">
        <text>adenylyl-molybdopterin + molybdate = Mo-molybdopterin + AMP + H(+)</text>
        <dbReference type="Rhea" id="RHEA:35047"/>
        <dbReference type="ChEBI" id="CHEBI:15378"/>
        <dbReference type="ChEBI" id="CHEBI:36264"/>
        <dbReference type="ChEBI" id="CHEBI:62727"/>
        <dbReference type="ChEBI" id="CHEBI:71302"/>
        <dbReference type="ChEBI" id="CHEBI:456215"/>
        <dbReference type="EC" id="2.10.1.1"/>
    </reaction>
</comment>
<dbReference type="EMBL" id="LKET01000051">
    <property type="protein sequence ID" value="KPU42738.1"/>
    <property type="molecule type" value="Genomic_DNA"/>
</dbReference>
<comment type="function">
    <text evidence="2">May be involved in the biosynthesis of molybdopterin.</text>
</comment>
<keyword evidence="10" id="KW-0460">Magnesium</keyword>
<dbReference type="SUPFAM" id="SSF53218">
    <property type="entry name" value="Molybdenum cofactor biosynthesis proteins"/>
    <property type="match status" value="1"/>
</dbReference>
<dbReference type="SUPFAM" id="SSF63882">
    <property type="entry name" value="MoeA N-terminal region -like"/>
    <property type="match status" value="1"/>
</dbReference>
<dbReference type="Pfam" id="PF00994">
    <property type="entry name" value="MoCF_biosynth"/>
    <property type="match status" value="1"/>
</dbReference>
<evidence type="ECO:0000259" key="11">
    <source>
        <dbReference type="SMART" id="SM00852"/>
    </source>
</evidence>
<comment type="similarity">
    <text evidence="4 10">Belongs to the MoeA family.</text>
</comment>
<evidence type="ECO:0000256" key="2">
    <source>
        <dbReference type="ARBA" id="ARBA00003487"/>
    </source>
</evidence>
<dbReference type="Pfam" id="PF03454">
    <property type="entry name" value="MoeA_C"/>
    <property type="match status" value="1"/>
</dbReference>
<dbReference type="EC" id="2.10.1.1" evidence="5 10"/>
<dbReference type="InterPro" id="IPR036425">
    <property type="entry name" value="MoaB/Mog-like_dom_sf"/>
</dbReference>
<comment type="cofactor">
    <cofactor evidence="10">
        <name>Mg(2+)</name>
        <dbReference type="ChEBI" id="CHEBI:18420"/>
    </cofactor>
</comment>
<dbReference type="PATRIC" id="fig|36849.3.peg.3705"/>
<keyword evidence="7 10" id="KW-0500">Molybdenum</keyword>
<sequence length="637" mass="70649">MQNVYLSNYELNEAIDTYFERLGTINKSTEKINTWDGLGRVTAQPVYSLISSPHYNSSAMDGIATLSEKTFGASERNHIELIENKDYVVVDTGDPIPKEFDCVIMVEDLIRTGKNKVKIYNAAIPWQNIRPIGEDIVESQLIVPTNHKIRPVDIGAMIAGGVNEISVYKKPMVGIIPTGTELVEPGAPLKVGDIIDFNSRVFMSQVDEWGGIPKRYEIVKDDYDEIKSAVKRASKECDIVLINAGSSAGREDYTSSAISDLGDLIIHGVAIKPGKPVMMGIVNNKPIIGIPGYPVSAYFIMDIIAKRLINEYLSYKAQMPSTVMATLTRRVMSSLKYHEFVRMKLGYIGDKFVAAPLSRGAGATMSLVKADGVLEIPQHVEGLEAGTEVKISLMTKVSDIKNTIVCIGSHDPIIDTLSDMLHKNTGKYFLSSAHVGSMGGITALKNEETHIAPIHLLDMDTGEYNISYIKKYIPDKDICIIKCVKRIQGFMVRKENPLNIKDFTALQDKSIRFVNRQRGSGTRLLLDYNLKKLNIEPRNITGYQREEFTHLAVAAAVANDDADCGLGVYSAAILMGLDFIPVCNEEYDIAISQEYMEQPMIKELLSVLKSREFFDKLDELGGYDYSEAGKIIDVERG</sequence>
<dbReference type="InterPro" id="IPR001453">
    <property type="entry name" value="MoaB/Mog_dom"/>
</dbReference>
<comment type="pathway">
    <text evidence="3 10">Cofactor biosynthesis; molybdopterin biosynthesis.</text>
</comment>
<dbReference type="GO" id="GO:0046872">
    <property type="term" value="F:metal ion binding"/>
    <property type="evidence" value="ECO:0007669"/>
    <property type="project" value="UniProtKB-UniRule"/>
</dbReference>
<dbReference type="GO" id="GO:0005829">
    <property type="term" value="C:cytosol"/>
    <property type="evidence" value="ECO:0007669"/>
    <property type="project" value="TreeGrafter"/>
</dbReference>
<dbReference type="InterPro" id="IPR008284">
    <property type="entry name" value="MoCF_biosynth_CS"/>
</dbReference>
<dbReference type="Pfam" id="PF12727">
    <property type="entry name" value="PBP_like"/>
    <property type="match status" value="1"/>
</dbReference>
<reference evidence="12 13" key="1">
    <citation type="submission" date="2015-09" db="EMBL/GenBank/DDBJ databases">
        <title>Genome sequence of Oxobacter pfennigii DSM 3222.</title>
        <authorList>
            <person name="Poehlein A."/>
            <person name="Bengelsdorf F.R."/>
            <person name="Schiel-Bengelsdorf B."/>
            <person name="Duerre P."/>
            <person name="Daniel R."/>
        </authorList>
    </citation>
    <scope>NUCLEOTIDE SEQUENCE [LARGE SCALE GENOMIC DNA]</scope>
    <source>
        <strain evidence="12 13">DSM 3222</strain>
    </source>
</reference>
<protein>
    <recommendedName>
        <fullName evidence="6 10">Molybdopterin molybdenumtransferase</fullName>
        <ecNumber evidence="5 10">2.10.1.1</ecNumber>
    </recommendedName>
</protein>
<evidence type="ECO:0000256" key="9">
    <source>
        <dbReference type="ARBA" id="ARBA00047317"/>
    </source>
</evidence>
<dbReference type="Gene3D" id="3.40.980.10">
    <property type="entry name" value="MoaB/Mog-like domain"/>
    <property type="match status" value="1"/>
</dbReference>
<dbReference type="PANTHER" id="PTHR10192">
    <property type="entry name" value="MOLYBDOPTERIN BIOSYNTHESIS PROTEIN"/>
    <property type="match status" value="1"/>
</dbReference>
<name>A0A0P8WWT3_9CLOT</name>
<keyword evidence="8 10" id="KW-0501">Molybdenum cofactor biosynthesis</keyword>
<evidence type="ECO:0000256" key="10">
    <source>
        <dbReference type="RuleBase" id="RU365090"/>
    </source>
</evidence>
<dbReference type="InterPro" id="IPR036688">
    <property type="entry name" value="MoeA_C_domain_IV_sf"/>
</dbReference>
<comment type="function">
    <text evidence="1 10">Catalyzes the insertion of molybdate into adenylated molybdopterin with the concomitant release of AMP.</text>
</comment>
<dbReference type="Pfam" id="PF03453">
    <property type="entry name" value="MoeA_N"/>
    <property type="match status" value="1"/>
</dbReference>
<dbReference type="InterPro" id="IPR005111">
    <property type="entry name" value="MoeA_C_domain_IV"/>
</dbReference>
<dbReference type="AlphaFoldDB" id="A0A0P8WWT3"/>
<evidence type="ECO:0000256" key="7">
    <source>
        <dbReference type="ARBA" id="ARBA00022505"/>
    </source>
</evidence>
<dbReference type="PANTHER" id="PTHR10192:SF16">
    <property type="entry name" value="MOLYBDOPTERIN MOLYBDENUMTRANSFERASE"/>
    <property type="match status" value="1"/>
</dbReference>
<dbReference type="STRING" id="36849.OXPF_34980"/>
<keyword evidence="10" id="KW-0479">Metal-binding</keyword>
<keyword evidence="10 12" id="KW-0808">Transferase</keyword>
<feature type="domain" description="MoaB/Mog" evidence="11">
    <location>
        <begin position="174"/>
        <end position="311"/>
    </location>
</feature>
<comment type="caution">
    <text evidence="12">The sequence shown here is derived from an EMBL/GenBank/DDBJ whole genome shotgun (WGS) entry which is preliminary data.</text>
</comment>
<dbReference type="NCBIfam" id="NF011068">
    <property type="entry name" value="PRK14498.1"/>
    <property type="match status" value="1"/>
</dbReference>
<evidence type="ECO:0000256" key="3">
    <source>
        <dbReference type="ARBA" id="ARBA00005046"/>
    </source>
</evidence>
<dbReference type="SUPFAM" id="SSF63867">
    <property type="entry name" value="MoeA C-terminal domain-like"/>
    <property type="match status" value="1"/>
</dbReference>
<evidence type="ECO:0000256" key="1">
    <source>
        <dbReference type="ARBA" id="ARBA00002901"/>
    </source>
</evidence>
<dbReference type="InterPro" id="IPR005110">
    <property type="entry name" value="MoeA_linker/N"/>
</dbReference>
<gene>
    <name evidence="12" type="primary">moeA_3</name>
    <name evidence="12" type="ORF">OXPF_34980</name>
</gene>
<dbReference type="SUPFAM" id="SSF53850">
    <property type="entry name" value="Periplasmic binding protein-like II"/>
    <property type="match status" value="1"/>
</dbReference>
<dbReference type="GO" id="GO:0061599">
    <property type="term" value="F:molybdopterin molybdotransferase activity"/>
    <property type="evidence" value="ECO:0007669"/>
    <property type="project" value="UniProtKB-UniRule"/>
</dbReference>
<dbReference type="Proteomes" id="UP000050326">
    <property type="component" value="Unassembled WGS sequence"/>
</dbReference>
<dbReference type="NCBIfam" id="TIGR00177">
    <property type="entry name" value="molyb_syn"/>
    <property type="match status" value="1"/>
</dbReference>
<evidence type="ECO:0000256" key="6">
    <source>
        <dbReference type="ARBA" id="ARBA00021108"/>
    </source>
</evidence>
<evidence type="ECO:0000313" key="12">
    <source>
        <dbReference type="EMBL" id="KPU42738.1"/>
    </source>
</evidence>
<dbReference type="SMART" id="SM00852">
    <property type="entry name" value="MoCF_biosynth"/>
    <property type="match status" value="1"/>
</dbReference>
<evidence type="ECO:0000256" key="8">
    <source>
        <dbReference type="ARBA" id="ARBA00023150"/>
    </source>
</evidence>
<dbReference type="Gene3D" id="2.170.190.11">
    <property type="entry name" value="Molybdopterin biosynthesis moea protein, domain 3"/>
    <property type="match status" value="1"/>
</dbReference>
<evidence type="ECO:0000256" key="4">
    <source>
        <dbReference type="ARBA" id="ARBA00010763"/>
    </source>
</evidence>
<dbReference type="Gene3D" id="3.90.105.10">
    <property type="entry name" value="Molybdopterin biosynthesis moea protein, domain 2"/>
    <property type="match status" value="1"/>
</dbReference>
<dbReference type="Gene3D" id="2.40.340.10">
    <property type="entry name" value="MoeA, C-terminal, domain IV"/>
    <property type="match status" value="1"/>
</dbReference>
<proteinExistence type="inferred from homology"/>
<evidence type="ECO:0000313" key="13">
    <source>
        <dbReference type="Proteomes" id="UP000050326"/>
    </source>
</evidence>
<dbReference type="CDD" id="cd00887">
    <property type="entry name" value="MoeA"/>
    <property type="match status" value="1"/>
</dbReference>
<dbReference type="InterPro" id="IPR024370">
    <property type="entry name" value="PBP_domain"/>
</dbReference>
<dbReference type="GO" id="GO:0006777">
    <property type="term" value="P:Mo-molybdopterin cofactor biosynthetic process"/>
    <property type="evidence" value="ECO:0007669"/>
    <property type="project" value="UniProtKB-UniRule"/>
</dbReference>
<evidence type="ECO:0000256" key="5">
    <source>
        <dbReference type="ARBA" id="ARBA00013269"/>
    </source>
</evidence>
<dbReference type="InterPro" id="IPR038987">
    <property type="entry name" value="MoeA-like"/>
</dbReference>
<dbReference type="PROSITE" id="PS01079">
    <property type="entry name" value="MOCF_BIOSYNTHESIS_2"/>
    <property type="match status" value="1"/>
</dbReference>
<dbReference type="UniPathway" id="UPA00344"/>
<dbReference type="FunFam" id="2.40.340.10:FF:000005">
    <property type="entry name" value="Molybdopterin molybdenumtransferase MoeA"/>
    <property type="match status" value="1"/>
</dbReference>
<accession>A0A0P8WWT3</accession>
<dbReference type="InterPro" id="IPR036135">
    <property type="entry name" value="MoeA_linker/N_sf"/>
</dbReference>